<evidence type="ECO:0000256" key="3">
    <source>
        <dbReference type="ARBA" id="ARBA00022692"/>
    </source>
</evidence>
<dbReference type="AlphaFoldDB" id="A0A542DHF2"/>
<feature type="transmembrane region" description="Helical" evidence="6">
    <location>
        <begin position="152"/>
        <end position="172"/>
    </location>
</feature>
<dbReference type="PROSITE" id="PS50928">
    <property type="entry name" value="ABC_TM1"/>
    <property type="match status" value="1"/>
</dbReference>
<accession>A0A542DHF2</accession>
<dbReference type="Proteomes" id="UP000320876">
    <property type="component" value="Unassembled WGS sequence"/>
</dbReference>
<dbReference type="InterPro" id="IPR051204">
    <property type="entry name" value="ABC_transp_perm/SBD"/>
</dbReference>
<proteinExistence type="inferred from homology"/>
<evidence type="ECO:0000259" key="7">
    <source>
        <dbReference type="PROSITE" id="PS50928"/>
    </source>
</evidence>
<evidence type="ECO:0000256" key="6">
    <source>
        <dbReference type="RuleBase" id="RU363032"/>
    </source>
</evidence>
<reference evidence="8 9" key="1">
    <citation type="submission" date="2019-06" db="EMBL/GenBank/DDBJ databases">
        <title>Sequencing the genomes of 1000 actinobacteria strains.</title>
        <authorList>
            <person name="Klenk H.-P."/>
        </authorList>
    </citation>
    <scope>NUCLEOTIDE SEQUENCE [LARGE SCALE GENOMIC DNA]</scope>
    <source>
        <strain evidence="8 9">DSM 45679</strain>
    </source>
</reference>
<dbReference type="GO" id="GO:0031460">
    <property type="term" value="P:glycine betaine transport"/>
    <property type="evidence" value="ECO:0007669"/>
    <property type="project" value="TreeGrafter"/>
</dbReference>
<dbReference type="InterPro" id="IPR000515">
    <property type="entry name" value="MetI-like"/>
</dbReference>
<feature type="domain" description="ABC transmembrane type-1" evidence="7">
    <location>
        <begin position="19"/>
        <end position="205"/>
    </location>
</feature>
<feature type="transmembrane region" description="Helical" evidence="6">
    <location>
        <begin position="25"/>
        <end position="44"/>
    </location>
</feature>
<name>A0A542DHF2_AMYCI</name>
<feature type="transmembrane region" description="Helical" evidence="6">
    <location>
        <begin position="87"/>
        <end position="111"/>
    </location>
</feature>
<keyword evidence="9" id="KW-1185">Reference proteome</keyword>
<evidence type="ECO:0000313" key="8">
    <source>
        <dbReference type="EMBL" id="TQJ02517.1"/>
    </source>
</evidence>
<evidence type="ECO:0000256" key="4">
    <source>
        <dbReference type="ARBA" id="ARBA00022989"/>
    </source>
</evidence>
<dbReference type="SUPFAM" id="SSF161098">
    <property type="entry name" value="MetI-like"/>
    <property type="match status" value="1"/>
</dbReference>
<dbReference type="RefSeq" id="WP_141997577.1">
    <property type="nucleotide sequence ID" value="NZ_VFML01000001.1"/>
</dbReference>
<evidence type="ECO:0000313" key="9">
    <source>
        <dbReference type="Proteomes" id="UP000320876"/>
    </source>
</evidence>
<dbReference type="InterPro" id="IPR035906">
    <property type="entry name" value="MetI-like_sf"/>
</dbReference>
<dbReference type="EMBL" id="VFML01000001">
    <property type="protein sequence ID" value="TQJ02517.1"/>
    <property type="molecule type" value="Genomic_DNA"/>
</dbReference>
<dbReference type="OrthoDB" id="5244012at2"/>
<evidence type="ECO:0000256" key="5">
    <source>
        <dbReference type="ARBA" id="ARBA00023136"/>
    </source>
</evidence>
<dbReference type="PANTHER" id="PTHR30177:SF33">
    <property type="entry name" value="POSSIBLE OSMOPROTECTANT (GLYCINE BETAINE_CARNITINE_CHOLINE_L-PROLINE) TRANSPORT INTEGRAL MEMBRANE PROTEIN ABC TRANSPORTER PROZ"/>
    <property type="match status" value="1"/>
</dbReference>
<keyword evidence="3 6" id="KW-0812">Transmembrane</keyword>
<comment type="subcellular location">
    <subcellularLocation>
        <location evidence="6">Cell membrane</location>
        <topology evidence="6">Multi-pass membrane protein</topology>
    </subcellularLocation>
    <subcellularLocation>
        <location evidence="1">Membrane</location>
        <topology evidence="1">Multi-pass membrane protein</topology>
    </subcellularLocation>
</comment>
<comment type="caution">
    <text evidence="8">The sequence shown here is derived from an EMBL/GenBank/DDBJ whole genome shotgun (WGS) entry which is preliminary data.</text>
</comment>
<dbReference type="GO" id="GO:0055085">
    <property type="term" value="P:transmembrane transport"/>
    <property type="evidence" value="ECO:0007669"/>
    <property type="project" value="InterPro"/>
</dbReference>
<feature type="transmembrane region" description="Helical" evidence="6">
    <location>
        <begin position="64"/>
        <end position="81"/>
    </location>
</feature>
<dbReference type="CDD" id="cd06261">
    <property type="entry name" value="TM_PBP2"/>
    <property type="match status" value="1"/>
</dbReference>
<dbReference type="Gene3D" id="1.10.3720.10">
    <property type="entry name" value="MetI-like"/>
    <property type="match status" value="1"/>
</dbReference>
<dbReference type="GO" id="GO:0005886">
    <property type="term" value="C:plasma membrane"/>
    <property type="evidence" value="ECO:0007669"/>
    <property type="project" value="UniProtKB-SubCell"/>
</dbReference>
<organism evidence="8 9">
    <name type="scientific">Amycolatopsis cihanbeyliensis</name>
    <dbReference type="NCBI Taxonomy" id="1128664"/>
    <lineage>
        <taxon>Bacteria</taxon>
        <taxon>Bacillati</taxon>
        <taxon>Actinomycetota</taxon>
        <taxon>Actinomycetes</taxon>
        <taxon>Pseudonocardiales</taxon>
        <taxon>Pseudonocardiaceae</taxon>
        <taxon>Amycolatopsis</taxon>
    </lineage>
</organism>
<keyword evidence="2 6" id="KW-0813">Transport</keyword>
<feature type="transmembrane region" description="Helical" evidence="6">
    <location>
        <begin position="184"/>
        <end position="205"/>
    </location>
</feature>
<gene>
    <name evidence="8" type="ORF">FB471_2248</name>
</gene>
<sequence length="225" mass="23537">MIAEILTFLGDPANWIGHLFEHLELTFVSLGLALIIAFPVGLFVGETGRGGTVLVGFSNAMRALPTLGLVTFMFMIFYVNFPGETITYPAAVIGLVVLAIPAILAGTYAGVQACDPSVADASLGVGMTRWQRLWQVKVPIALPVMLGGVRNAVLQLVSTVTVAAYISAGGLGRILLDGLANRDYYQVVVGAVLTALLAIALDLVLAGLQRLIVSPGVALATTSRT</sequence>
<comment type="similarity">
    <text evidence="6">Belongs to the binding-protein-dependent transport system permease family.</text>
</comment>
<protein>
    <submittedName>
        <fullName evidence="8">Osmoprotectant transport system permease protein</fullName>
    </submittedName>
</protein>
<keyword evidence="4 6" id="KW-1133">Transmembrane helix</keyword>
<dbReference type="PANTHER" id="PTHR30177">
    <property type="entry name" value="GLYCINE BETAINE/L-PROLINE TRANSPORT SYSTEM PERMEASE PROTEIN PROW"/>
    <property type="match status" value="1"/>
</dbReference>
<evidence type="ECO:0000256" key="2">
    <source>
        <dbReference type="ARBA" id="ARBA00022448"/>
    </source>
</evidence>
<evidence type="ECO:0000256" key="1">
    <source>
        <dbReference type="ARBA" id="ARBA00004141"/>
    </source>
</evidence>
<dbReference type="Pfam" id="PF00528">
    <property type="entry name" value="BPD_transp_1"/>
    <property type="match status" value="1"/>
</dbReference>
<keyword evidence="5 6" id="KW-0472">Membrane</keyword>